<evidence type="ECO:0000259" key="2">
    <source>
        <dbReference type="PROSITE" id="PS51154"/>
    </source>
</evidence>
<feature type="region of interest" description="Disordered" evidence="1">
    <location>
        <begin position="461"/>
        <end position="571"/>
    </location>
</feature>
<dbReference type="Pfam" id="PF01661">
    <property type="entry name" value="Macro"/>
    <property type="match status" value="2"/>
</dbReference>
<dbReference type="GO" id="GO:0042278">
    <property type="term" value="P:purine nucleoside metabolic process"/>
    <property type="evidence" value="ECO:0007669"/>
    <property type="project" value="TreeGrafter"/>
</dbReference>
<dbReference type="InterPro" id="IPR043472">
    <property type="entry name" value="Macro_dom-like"/>
</dbReference>
<feature type="compositionally biased region" description="Basic and acidic residues" evidence="1">
    <location>
        <begin position="474"/>
        <end position="510"/>
    </location>
</feature>
<keyword evidence="3" id="KW-0378">Hydrolase</keyword>
<organism evidence="3 4">
    <name type="scientific">Mytilus coruscus</name>
    <name type="common">Sea mussel</name>
    <dbReference type="NCBI Taxonomy" id="42192"/>
    <lineage>
        <taxon>Eukaryota</taxon>
        <taxon>Metazoa</taxon>
        <taxon>Spiralia</taxon>
        <taxon>Lophotrochozoa</taxon>
        <taxon>Mollusca</taxon>
        <taxon>Bivalvia</taxon>
        <taxon>Autobranchia</taxon>
        <taxon>Pteriomorphia</taxon>
        <taxon>Mytilida</taxon>
        <taxon>Mytiloidea</taxon>
        <taxon>Mytilidae</taxon>
        <taxon>Mytilinae</taxon>
        <taxon>Mytilus</taxon>
    </lineage>
</organism>
<dbReference type="GO" id="GO:0140293">
    <property type="term" value="F:ADP-ribosylglutamate hydrolase activity"/>
    <property type="evidence" value="ECO:0007669"/>
    <property type="project" value="TreeGrafter"/>
</dbReference>
<dbReference type="Proteomes" id="UP000507470">
    <property type="component" value="Unassembled WGS sequence"/>
</dbReference>
<keyword evidence="4" id="KW-1185">Reference proteome</keyword>
<name>A0A6J8D8K3_MYTCO</name>
<evidence type="ECO:0000256" key="1">
    <source>
        <dbReference type="SAM" id="MobiDB-lite"/>
    </source>
</evidence>
<dbReference type="Gene3D" id="3.40.220.10">
    <property type="entry name" value="Leucine Aminopeptidase, subunit E, domain 1"/>
    <property type="match status" value="2"/>
</dbReference>
<dbReference type="GO" id="GO:0006974">
    <property type="term" value="P:DNA damage response"/>
    <property type="evidence" value="ECO:0007669"/>
    <property type="project" value="TreeGrafter"/>
</dbReference>
<feature type="compositionally biased region" description="Basic and acidic residues" evidence="1">
    <location>
        <begin position="559"/>
        <end position="571"/>
    </location>
</feature>
<dbReference type="PANTHER" id="PTHR11106:SF27">
    <property type="entry name" value="MACRO DOMAIN-CONTAINING PROTEIN"/>
    <property type="match status" value="1"/>
</dbReference>
<dbReference type="CDD" id="cd02908">
    <property type="entry name" value="Macro_OAADPr_deacetylase"/>
    <property type="match status" value="1"/>
</dbReference>
<proteinExistence type="predicted"/>
<feature type="compositionally biased region" description="Basic and acidic residues" evidence="1">
    <location>
        <begin position="520"/>
        <end position="544"/>
    </location>
</feature>
<evidence type="ECO:0000313" key="4">
    <source>
        <dbReference type="Proteomes" id="UP000507470"/>
    </source>
</evidence>
<dbReference type="GO" id="GO:0005654">
    <property type="term" value="C:nucleoplasm"/>
    <property type="evidence" value="ECO:0007669"/>
    <property type="project" value="TreeGrafter"/>
</dbReference>
<protein>
    <submittedName>
        <fullName evidence="3">MACROD</fullName>
        <ecNumber evidence="3">3.1.1.106</ecNumber>
    </submittedName>
</protein>
<dbReference type="InterPro" id="IPR002589">
    <property type="entry name" value="Macro_dom"/>
</dbReference>
<dbReference type="SMART" id="SM00506">
    <property type="entry name" value="A1pp"/>
    <property type="match status" value="1"/>
</dbReference>
<dbReference type="GO" id="GO:0061463">
    <property type="term" value="F:O-acetyl-ADP-ribose deacetylase activity"/>
    <property type="evidence" value="ECO:0007669"/>
    <property type="project" value="UniProtKB-EC"/>
</dbReference>
<feature type="domain" description="Macro" evidence="2">
    <location>
        <begin position="135"/>
        <end position="356"/>
    </location>
</feature>
<feature type="compositionally biased region" description="Basic and acidic residues" evidence="1">
    <location>
        <begin position="362"/>
        <end position="375"/>
    </location>
</feature>
<dbReference type="PROSITE" id="PS51154">
    <property type="entry name" value="MACRO"/>
    <property type="match status" value="1"/>
</dbReference>
<sequence length="571" mass="64636">MKRFHSLYVYFTQTKRILRTFKSPERTLSTAFITNSNKKNRTILGFPLLVSVDMERNKETHQNEPITRQKYSTKIKEQKDKFLLMPLEEKRNIYKCRNKYNTLEDVQTWEEYYSENKDKLLKKIAKKSNLGKSHGERREVRPDLNKKVSLWRGDITTLEIDAIVNAANESLLGGGGVDGAIHRAAGKKLVEECATLRGCKTGQAKITGGKFMEECATLRGCKTGQANINGGKFMEECATLRGCKTGQAKITGGYKLPAKYVIHTVGPIGEQKEMLKGAYDKCLQLIHENELVSVAFPCISTGIYGYSSEKAAPVAIETVRKCLEDEEKGEKIERVIFCLFLQKDVDIYEELMQHYFPIESDGSDRSNKESDKDNKVSALDQNGEENEHVIKTKKLKKDNEMKIMNEKVMDVNDLENKIPEDKKENILSENKTVIENKMEFHSETKASKDQKMEDSLQNKLMNEKEMEVDSMNKSSDDTKMADISDNKSPTEKKMEVSDGESSEKDMETNDGKPLLTVTKGNKESSSKTKGENKSPSKTKGEKASPSKPKPSGTVSKPITRKDLEKQETTYL</sequence>
<reference evidence="3 4" key="1">
    <citation type="submission" date="2020-06" db="EMBL/GenBank/DDBJ databases">
        <authorList>
            <person name="Li R."/>
            <person name="Bekaert M."/>
        </authorList>
    </citation>
    <scope>NUCLEOTIDE SEQUENCE [LARGE SCALE GENOMIC DNA]</scope>
    <source>
        <strain evidence="4">wild</strain>
    </source>
</reference>
<dbReference type="SUPFAM" id="SSF52949">
    <property type="entry name" value="Macro domain-like"/>
    <property type="match status" value="1"/>
</dbReference>
<dbReference type="AlphaFoldDB" id="A0A6J8D8K3"/>
<accession>A0A6J8D8K3</accession>
<dbReference type="GO" id="GO:0140291">
    <property type="term" value="P:peptidyl-glutamate ADP-deribosylation"/>
    <property type="evidence" value="ECO:0007669"/>
    <property type="project" value="TreeGrafter"/>
</dbReference>
<dbReference type="PANTHER" id="PTHR11106">
    <property type="entry name" value="GANGLIOSIDE INDUCED DIFFERENTIATION ASSOCIATED PROTEIN 2-RELATED"/>
    <property type="match status" value="1"/>
</dbReference>
<evidence type="ECO:0000313" key="3">
    <source>
        <dbReference type="EMBL" id="CAC5405043.1"/>
    </source>
</evidence>
<dbReference type="OrthoDB" id="6133115at2759"/>
<dbReference type="EC" id="3.1.1.106" evidence="3"/>
<feature type="region of interest" description="Disordered" evidence="1">
    <location>
        <begin position="358"/>
        <end position="389"/>
    </location>
</feature>
<gene>
    <name evidence="3" type="ORF">MCOR_38770</name>
</gene>
<dbReference type="EMBL" id="CACVKT020007051">
    <property type="protein sequence ID" value="CAC5405043.1"/>
    <property type="molecule type" value="Genomic_DNA"/>
</dbReference>